<keyword evidence="2" id="KW-1185">Reference proteome</keyword>
<organism evidence="1 2">
    <name type="scientific">Novipirellula caenicola</name>
    <dbReference type="NCBI Taxonomy" id="1536901"/>
    <lineage>
        <taxon>Bacteria</taxon>
        <taxon>Pseudomonadati</taxon>
        <taxon>Planctomycetota</taxon>
        <taxon>Planctomycetia</taxon>
        <taxon>Pirellulales</taxon>
        <taxon>Pirellulaceae</taxon>
        <taxon>Novipirellula</taxon>
    </lineage>
</organism>
<dbReference type="EMBL" id="BAABRO010000006">
    <property type="protein sequence ID" value="GAA5507805.1"/>
    <property type="molecule type" value="Genomic_DNA"/>
</dbReference>
<reference evidence="1 2" key="1">
    <citation type="submission" date="2024-02" db="EMBL/GenBank/DDBJ databases">
        <title>Rhodopirellula caenicola NBRC 110016.</title>
        <authorList>
            <person name="Ichikawa N."/>
            <person name="Katano-Makiyama Y."/>
            <person name="Hidaka K."/>
        </authorList>
    </citation>
    <scope>NUCLEOTIDE SEQUENCE [LARGE SCALE GENOMIC DNA]</scope>
    <source>
        <strain evidence="1 2">NBRC 110016</strain>
    </source>
</reference>
<dbReference type="Proteomes" id="UP001416858">
    <property type="component" value="Unassembled WGS sequence"/>
</dbReference>
<comment type="caution">
    <text evidence="1">The sequence shown here is derived from an EMBL/GenBank/DDBJ whole genome shotgun (WGS) entry which is preliminary data.</text>
</comment>
<evidence type="ECO:0000313" key="1">
    <source>
        <dbReference type="EMBL" id="GAA5507805.1"/>
    </source>
</evidence>
<name>A0ABP9VT64_9BACT</name>
<sequence length="101" mass="11534">MERPAAVRHSDAPPLAVNLSLPRSVCNYLTVGSDLTIFDPSPIERRDIKIQIDIPAELVEFTFIPVQPSSLELIFLLLLSDFTDFRCRRWPFPPNRSLGRK</sequence>
<gene>
    <name evidence="1" type="ORF">Rcae01_03263</name>
</gene>
<evidence type="ECO:0000313" key="2">
    <source>
        <dbReference type="Proteomes" id="UP001416858"/>
    </source>
</evidence>
<proteinExistence type="predicted"/>
<protein>
    <submittedName>
        <fullName evidence="1">Uncharacterized protein</fullName>
    </submittedName>
</protein>
<accession>A0ABP9VT64</accession>